<feature type="coiled-coil region" evidence="7">
    <location>
        <begin position="45"/>
        <end position="75"/>
    </location>
</feature>
<keyword evidence="5 7" id="KW-0175">Coiled coil</keyword>
<dbReference type="PANTHER" id="PTHR31759">
    <property type="entry name" value="COILED-COIL DOMAIN-CONTAINING PROTEIN 167"/>
    <property type="match status" value="1"/>
</dbReference>
<proteinExistence type="predicted"/>
<evidence type="ECO:0000256" key="4">
    <source>
        <dbReference type="ARBA" id="ARBA00022989"/>
    </source>
</evidence>
<dbReference type="PANTHER" id="PTHR31759:SF1">
    <property type="entry name" value="COILED-COIL DOMAIN-CONTAINING PROTEIN 167"/>
    <property type="match status" value="1"/>
</dbReference>
<evidence type="ECO:0000256" key="1">
    <source>
        <dbReference type="ARBA" id="ARBA00004167"/>
    </source>
</evidence>
<evidence type="ECO:0000313" key="9">
    <source>
        <dbReference type="EMBL" id="KAF2901520.1"/>
    </source>
</evidence>
<dbReference type="GO" id="GO:0016020">
    <property type="term" value="C:membrane"/>
    <property type="evidence" value="ECO:0007669"/>
    <property type="project" value="UniProtKB-SubCell"/>
</dbReference>
<keyword evidence="3 8" id="KW-0812">Transmembrane</keyword>
<evidence type="ECO:0000256" key="2">
    <source>
        <dbReference type="ARBA" id="ARBA00022350"/>
    </source>
</evidence>
<keyword evidence="4 8" id="KW-1133">Transmembrane helix</keyword>
<evidence type="ECO:0000256" key="5">
    <source>
        <dbReference type="ARBA" id="ARBA00023054"/>
    </source>
</evidence>
<comment type="caution">
    <text evidence="9">The sequence shown here is derived from an EMBL/GenBank/DDBJ whole genome shotgun (WGS) entry which is preliminary data.</text>
</comment>
<dbReference type="OrthoDB" id="6774119at2759"/>
<evidence type="ECO:0000256" key="7">
    <source>
        <dbReference type="SAM" id="Coils"/>
    </source>
</evidence>
<comment type="subcellular location">
    <subcellularLocation>
        <location evidence="1">Membrane</location>
        <topology evidence="1">Single-pass membrane protein</topology>
    </subcellularLocation>
</comment>
<evidence type="ECO:0000256" key="8">
    <source>
        <dbReference type="SAM" id="Phobius"/>
    </source>
</evidence>
<sequence length="102" mass="12056">MTTLLDNYSVIKEINKANESIKAGYERVALLERKLDDKVLPPEKQEKLRRELLELRKLLRTNEKLLSKLHSHNRKSFMLAIFIAFICFTLYMLYVLIVGLDF</sequence>
<dbReference type="Proteomes" id="UP000801492">
    <property type="component" value="Unassembled WGS sequence"/>
</dbReference>
<organism evidence="9 10">
    <name type="scientific">Ignelater luminosus</name>
    <name type="common">Cucubano</name>
    <name type="synonym">Pyrophorus luminosus</name>
    <dbReference type="NCBI Taxonomy" id="2038154"/>
    <lineage>
        <taxon>Eukaryota</taxon>
        <taxon>Metazoa</taxon>
        <taxon>Ecdysozoa</taxon>
        <taxon>Arthropoda</taxon>
        <taxon>Hexapoda</taxon>
        <taxon>Insecta</taxon>
        <taxon>Pterygota</taxon>
        <taxon>Neoptera</taxon>
        <taxon>Endopterygota</taxon>
        <taxon>Coleoptera</taxon>
        <taxon>Polyphaga</taxon>
        <taxon>Elateriformia</taxon>
        <taxon>Elateroidea</taxon>
        <taxon>Elateridae</taxon>
        <taxon>Agrypninae</taxon>
        <taxon>Pyrophorini</taxon>
        <taxon>Ignelater</taxon>
    </lineage>
</organism>
<accession>A0A8K0D8I6</accession>
<dbReference type="Pfam" id="PF15188">
    <property type="entry name" value="CCDC-167"/>
    <property type="match status" value="1"/>
</dbReference>
<dbReference type="EMBL" id="VTPC01001565">
    <property type="protein sequence ID" value="KAF2901520.1"/>
    <property type="molecule type" value="Genomic_DNA"/>
</dbReference>
<feature type="transmembrane region" description="Helical" evidence="8">
    <location>
        <begin position="77"/>
        <end position="100"/>
    </location>
</feature>
<reference evidence="9" key="1">
    <citation type="submission" date="2019-08" db="EMBL/GenBank/DDBJ databases">
        <title>The genome of the North American firefly Photinus pyralis.</title>
        <authorList>
            <consortium name="Photinus pyralis genome working group"/>
            <person name="Fallon T.R."/>
            <person name="Sander Lower S.E."/>
            <person name="Weng J.-K."/>
        </authorList>
    </citation>
    <scope>NUCLEOTIDE SEQUENCE</scope>
    <source>
        <strain evidence="9">TRF0915ILg1</strain>
        <tissue evidence="9">Whole body</tissue>
    </source>
</reference>
<dbReference type="InterPro" id="IPR028194">
    <property type="entry name" value="CC167"/>
</dbReference>
<dbReference type="AlphaFoldDB" id="A0A8K0D8I6"/>
<evidence type="ECO:0000256" key="6">
    <source>
        <dbReference type="ARBA" id="ARBA00023136"/>
    </source>
</evidence>
<gene>
    <name evidence="9" type="ORF">ILUMI_04661</name>
</gene>
<evidence type="ECO:0000313" key="10">
    <source>
        <dbReference type="Proteomes" id="UP000801492"/>
    </source>
</evidence>
<protein>
    <recommendedName>
        <fullName evidence="2">Coiled-coil domain-containing protein 167</fullName>
    </recommendedName>
</protein>
<keyword evidence="10" id="KW-1185">Reference proteome</keyword>
<evidence type="ECO:0000256" key="3">
    <source>
        <dbReference type="ARBA" id="ARBA00022692"/>
    </source>
</evidence>
<name>A0A8K0D8I6_IGNLU</name>
<keyword evidence="6 8" id="KW-0472">Membrane</keyword>